<comment type="caution">
    <text evidence="5">The sequence shown here is derived from an EMBL/GenBank/DDBJ whole genome shotgun (WGS) entry which is preliminary data.</text>
</comment>
<dbReference type="EMBL" id="WTVM01000005">
    <property type="protein sequence ID" value="NMG01642.1"/>
    <property type="molecule type" value="Genomic_DNA"/>
</dbReference>
<keyword evidence="6" id="KW-1185">Reference proteome</keyword>
<organism evidence="5 6">
    <name type="scientific">Azoarcus taiwanensis</name>
    <dbReference type="NCBI Taxonomy" id="666964"/>
    <lineage>
        <taxon>Bacteria</taxon>
        <taxon>Pseudomonadati</taxon>
        <taxon>Pseudomonadota</taxon>
        <taxon>Betaproteobacteria</taxon>
        <taxon>Rhodocyclales</taxon>
        <taxon>Zoogloeaceae</taxon>
        <taxon>Azoarcus</taxon>
    </lineage>
</organism>
<evidence type="ECO:0000313" key="5">
    <source>
        <dbReference type="EMBL" id="NMG01642.1"/>
    </source>
</evidence>
<dbReference type="RefSeq" id="WP_168986436.1">
    <property type="nucleotide sequence ID" value="NZ_CAWPHM010000286.1"/>
</dbReference>
<dbReference type="SUPFAM" id="SSF53850">
    <property type="entry name" value="Periplasmic binding protein-like II"/>
    <property type="match status" value="1"/>
</dbReference>
<dbReference type="PANTHER" id="PTHR33376:SF7">
    <property type="entry name" value="C4-DICARBOXYLATE-BINDING PROTEIN DCTB"/>
    <property type="match status" value="1"/>
</dbReference>
<comment type="similarity">
    <text evidence="1">Belongs to the bacterial solute-binding protein 7 family.</text>
</comment>
<gene>
    <name evidence="5" type="ORF">GPA21_01455</name>
</gene>
<evidence type="ECO:0000256" key="2">
    <source>
        <dbReference type="ARBA" id="ARBA00022448"/>
    </source>
</evidence>
<dbReference type="Proteomes" id="UP000599523">
    <property type="component" value="Unassembled WGS sequence"/>
</dbReference>
<protein>
    <submittedName>
        <fullName evidence="5">C4-dicarboxylate ABC transporter substrate-binding protein</fullName>
    </submittedName>
</protein>
<proteinExistence type="inferred from homology"/>
<dbReference type="InterPro" id="IPR018389">
    <property type="entry name" value="DctP_fam"/>
</dbReference>
<evidence type="ECO:0000256" key="1">
    <source>
        <dbReference type="ARBA" id="ARBA00009023"/>
    </source>
</evidence>
<dbReference type="Gene3D" id="3.40.190.170">
    <property type="entry name" value="Bacterial extracellular solute-binding protein, family 7"/>
    <property type="match status" value="1"/>
</dbReference>
<keyword evidence="2" id="KW-0813">Transport</keyword>
<evidence type="ECO:0000313" key="6">
    <source>
        <dbReference type="Proteomes" id="UP000599523"/>
    </source>
</evidence>
<name>A0A972J9Q2_9RHOO</name>
<feature type="signal peptide" evidence="4">
    <location>
        <begin position="1"/>
        <end position="20"/>
    </location>
</feature>
<dbReference type="Pfam" id="PF03480">
    <property type="entry name" value="DctP"/>
    <property type="match status" value="1"/>
</dbReference>
<dbReference type="PANTHER" id="PTHR33376">
    <property type="match status" value="1"/>
</dbReference>
<dbReference type="NCBIfam" id="NF037995">
    <property type="entry name" value="TRAP_S1"/>
    <property type="match status" value="1"/>
</dbReference>
<dbReference type="InterPro" id="IPR038404">
    <property type="entry name" value="TRAP_DctP_sf"/>
</dbReference>
<evidence type="ECO:0000256" key="3">
    <source>
        <dbReference type="ARBA" id="ARBA00022729"/>
    </source>
</evidence>
<reference evidence="5" key="1">
    <citation type="submission" date="2019-12" db="EMBL/GenBank/DDBJ databases">
        <title>Comparative genomics gives insights into the taxonomy of the Azoarcus-Aromatoleum group and reveals separate origins of nif in the plant-associated Azoarcus and non-plant-associated Aromatoleum sub-groups.</title>
        <authorList>
            <person name="Lafos M."/>
            <person name="Maluk M."/>
            <person name="Batista M."/>
            <person name="Junghare M."/>
            <person name="Carmona M."/>
            <person name="Faoro H."/>
            <person name="Cruz L.M."/>
            <person name="Battistoni F."/>
            <person name="De Souza E."/>
            <person name="Pedrosa F."/>
            <person name="Chen W.-M."/>
            <person name="Poole P.S."/>
            <person name="Dixon R.A."/>
            <person name="James E.K."/>
        </authorList>
    </citation>
    <scope>NUCLEOTIDE SEQUENCE</scope>
    <source>
        <strain evidence="5">NSC3</strain>
    </source>
</reference>
<accession>A0A972J9Q2</accession>
<dbReference type="AlphaFoldDB" id="A0A972J9Q2"/>
<keyword evidence="3 4" id="KW-0732">Signal</keyword>
<evidence type="ECO:0000256" key="4">
    <source>
        <dbReference type="SAM" id="SignalP"/>
    </source>
</evidence>
<dbReference type="GO" id="GO:0055085">
    <property type="term" value="P:transmembrane transport"/>
    <property type="evidence" value="ECO:0007669"/>
    <property type="project" value="InterPro"/>
</dbReference>
<sequence length="333" mass="36579">MKGFTRFIAGVSLISGALLAQNVIATELVLPSEVAATHWKTRYMNEFAEQVAARSNGEVTVKIFPAGQLYSDQDALAALGTGAVHMVWPVAVRTETIEPRTGVINLPFSLSDDMMNNACFASGITELMSSYVEPRNLRILGFLRTSDLMFVFRDREVTRMEDLRNAKIRVTGGRVFQETMRSLQVSPVSMAASEMSTALAQGAIDGIFTSPAGWAEMIGMTGKYGWYVPGFSLSTYAITVDKGWFDGLPEAHRAAIVDAIADISPRQWQEVKVDDDALIQKMIDQGAVFHVADDEERARWQALSQENAKLFSERYGDVVEQFNALGARCGVGN</sequence>
<feature type="chain" id="PRO_5037815588" evidence="4">
    <location>
        <begin position="21"/>
        <end position="333"/>
    </location>
</feature>